<dbReference type="RefSeq" id="WP_131571211.1">
    <property type="nucleotide sequence ID" value="NZ_JAINFK010000008.1"/>
</dbReference>
<dbReference type="EMBL" id="SJST01000009">
    <property type="protein sequence ID" value="TCD11346.1"/>
    <property type="molecule type" value="Genomic_DNA"/>
</dbReference>
<sequence length="125" mass="13310">MRHAFATATMMLALIGAGAAAAAPVTTVTTDNGDVLADENGMTLYTFDKDTTGTSNCYDKCAVNWPPLAASDGDMADGTYSIVERKDGTKQWAKDGMPLYLWIKDENSGDTTGDGVNDVWHVARP</sequence>
<proteinExistence type="predicted"/>
<feature type="chain" id="PRO_5020685772" description="Lipoprotein with Yx(FWY)xxD motif" evidence="1">
    <location>
        <begin position="23"/>
        <end position="125"/>
    </location>
</feature>
<dbReference type="Proteomes" id="UP000291301">
    <property type="component" value="Unassembled WGS sequence"/>
</dbReference>
<dbReference type="GO" id="GO:0043448">
    <property type="term" value="P:alkane catabolic process"/>
    <property type="evidence" value="ECO:0007669"/>
    <property type="project" value="TreeGrafter"/>
</dbReference>
<dbReference type="PANTHER" id="PTHR39335">
    <property type="entry name" value="BLL4220 PROTEIN"/>
    <property type="match status" value="1"/>
</dbReference>
<keyword evidence="1" id="KW-0732">Signal</keyword>
<evidence type="ECO:0008006" key="4">
    <source>
        <dbReference type="Google" id="ProtNLM"/>
    </source>
</evidence>
<gene>
    <name evidence="2" type="ORF">E0D97_16695</name>
</gene>
<evidence type="ECO:0000313" key="2">
    <source>
        <dbReference type="EMBL" id="TCD11346.1"/>
    </source>
</evidence>
<dbReference type="AlphaFoldDB" id="A0A4R0P3Y3"/>
<evidence type="ECO:0000256" key="1">
    <source>
        <dbReference type="SAM" id="SignalP"/>
    </source>
</evidence>
<name>A0A4R0P3Y3_9HYPH</name>
<dbReference type="PIRSF" id="PIRSF029720">
    <property type="entry name" value="UCP029720"/>
    <property type="match status" value="1"/>
</dbReference>
<dbReference type="PANTHER" id="PTHR39335:SF1">
    <property type="entry name" value="BLL4220 PROTEIN"/>
    <property type="match status" value="1"/>
</dbReference>
<reference evidence="2 3" key="1">
    <citation type="journal article" date="2015" name="Antonie Van Leeuwenhoek">
        <title>Oricola cellulosilytica gen. nov., sp. nov., a cellulose-degrading bacterium of the family Phyllobacteriaceae isolated from surface seashore water, and emended descriptions of Mesorhizobium loti and Phyllobacterium myrsinacearum.</title>
        <authorList>
            <person name="Hameed A."/>
            <person name="Shahina M."/>
            <person name="Lai W.A."/>
            <person name="Lin S.Y."/>
            <person name="Young L.S."/>
            <person name="Liu Y.C."/>
            <person name="Hsu Y.H."/>
            <person name="Young C.C."/>
        </authorList>
    </citation>
    <scope>NUCLEOTIDE SEQUENCE [LARGE SCALE GENOMIC DNA]</scope>
    <source>
        <strain evidence="2 3">KCTC 52183</strain>
    </source>
</reference>
<keyword evidence="3" id="KW-1185">Reference proteome</keyword>
<dbReference type="InterPro" id="IPR005297">
    <property type="entry name" value="Lipoprotein_repeat"/>
</dbReference>
<evidence type="ECO:0000313" key="3">
    <source>
        <dbReference type="Proteomes" id="UP000291301"/>
    </source>
</evidence>
<dbReference type="InterPro" id="IPR014558">
    <property type="entry name" value="UCP029720"/>
</dbReference>
<accession>A0A4R0P3Y3</accession>
<organism evidence="2 3">
    <name type="scientific">Oricola cellulosilytica</name>
    <dbReference type="NCBI Taxonomy" id="1429082"/>
    <lineage>
        <taxon>Bacteria</taxon>
        <taxon>Pseudomonadati</taxon>
        <taxon>Pseudomonadota</taxon>
        <taxon>Alphaproteobacteria</taxon>
        <taxon>Hyphomicrobiales</taxon>
        <taxon>Ahrensiaceae</taxon>
        <taxon>Oricola</taxon>
    </lineage>
</organism>
<comment type="caution">
    <text evidence="2">The sequence shown here is derived from an EMBL/GenBank/DDBJ whole genome shotgun (WGS) entry which is preliminary data.</text>
</comment>
<protein>
    <recommendedName>
        <fullName evidence="4">Lipoprotein with Yx(FWY)xxD motif</fullName>
    </recommendedName>
</protein>
<dbReference type="OrthoDB" id="9800666at2"/>
<feature type="signal peptide" evidence="1">
    <location>
        <begin position="1"/>
        <end position="22"/>
    </location>
</feature>
<dbReference type="Pfam" id="PF03640">
    <property type="entry name" value="Lipoprotein_15"/>
    <property type="match status" value="2"/>
</dbReference>